<comment type="caution">
    <text evidence="2">The sequence shown here is derived from an EMBL/GenBank/DDBJ whole genome shotgun (WGS) entry which is preliminary data.</text>
</comment>
<name>A0A7C2XZ80_9BACT</name>
<accession>A0A7C2XZ80</accession>
<reference evidence="2" key="1">
    <citation type="journal article" date="2020" name="mSystems">
        <title>Genome- and Community-Level Interaction Insights into Carbon Utilization and Element Cycling Functions of Hydrothermarchaeota in Hydrothermal Sediment.</title>
        <authorList>
            <person name="Zhou Z."/>
            <person name="Liu Y."/>
            <person name="Xu W."/>
            <person name="Pan J."/>
            <person name="Luo Z.H."/>
            <person name="Li M."/>
        </authorList>
    </citation>
    <scope>NUCLEOTIDE SEQUENCE [LARGE SCALE GENOMIC DNA]</scope>
    <source>
        <strain evidence="2">SpSt-1224</strain>
    </source>
</reference>
<evidence type="ECO:0008006" key="3">
    <source>
        <dbReference type="Google" id="ProtNLM"/>
    </source>
</evidence>
<organism evidence="2">
    <name type="scientific">Desulfurivibrio alkaliphilus</name>
    <dbReference type="NCBI Taxonomy" id="427923"/>
    <lineage>
        <taxon>Bacteria</taxon>
        <taxon>Pseudomonadati</taxon>
        <taxon>Thermodesulfobacteriota</taxon>
        <taxon>Desulfobulbia</taxon>
        <taxon>Desulfobulbales</taxon>
        <taxon>Desulfobulbaceae</taxon>
        <taxon>Desulfurivibrio</taxon>
    </lineage>
</organism>
<feature type="signal peptide" evidence="1">
    <location>
        <begin position="1"/>
        <end position="22"/>
    </location>
</feature>
<keyword evidence="1" id="KW-0732">Signal</keyword>
<proteinExistence type="predicted"/>
<gene>
    <name evidence="2" type="ORF">ENN98_04165</name>
</gene>
<dbReference type="EMBL" id="DSDS01000097">
    <property type="protein sequence ID" value="HET97879.1"/>
    <property type="molecule type" value="Genomic_DNA"/>
</dbReference>
<dbReference type="Proteomes" id="UP000885986">
    <property type="component" value="Unassembled WGS sequence"/>
</dbReference>
<protein>
    <recommendedName>
        <fullName evidence="3">Porin</fullName>
    </recommendedName>
</protein>
<feature type="chain" id="PRO_5028109713" description="Porin" evidence="1">
    <location>
        <begin position="23"/>
        <end position="371"/>
    </location>
</feature>
<dbReference type="InterPro" id="IPR023614">
    <property type="entry name" value="Porin_dom_sf"/>
</dbReference>
<dbReference type="NCBIfam" id="NF033922">
    <property type="entry name" value="opr_porin_1"/>
    <property type="match status" value="1"/>
</dbReference>
<dbReference type="AlphaFoldDB" id="A0A7C2XZ80"/>
<sequence>MKRLSGGLVLVGQLMLVPLATAADSWSEAFVNGAANGQVAAYGTTTKEKGGEREGFISGSVALAYRTVPFYRLSLGFGAWATTRMAQENDGDYRAEIGSDAIIHQAYLHYAGEGWGEITAGRHEIDLEWLNDYILGGSAQITPLNNLELTLGWAGRQAVVDLDEVGAGFSRLNDNKGLYFIDLQYAPLEWLTVNPYYYHAPDLFRAPGLKLTSAYEIMENLKASTTLQFVKSATDSASGEENGDLFWLEQTFARGDFGFGGGYLKANSKGVGLVDSFGDQSPFEEGNRIYEADAKTWYLELAYEGKALSLTALYGQTHYYDGTGKPKEKELNLVAGYGLYENLDLELIYADVRNNVESDYYTFSQALVYSF</sequence>
<evidence type="ECO:0000313" key="2">
    <source>
        <dbReference type="EMBL" id="HET97879.1"/>
    </source>
</evidence>
<dbReference type="NCBIfam" id="NF033923">
    <property type="entry name" value="opr_proin_2"/>
    <property type="match status" value="1"/>
</dbReference>
<dbReference type="Gene3D" id="2.40.160.10">
    <property type="entry name" value="Porin"/>
    <property type="match status" value="1"/>
</dbReference>
<dbReference type="InterPro" id="IPR003678">
    <property type="entry name" value="Put_OMP"/>
</dbReference>
<dbReference type="SUPFAM" id="SSF56935">
    <property type="entry name" value="Porins"/>
    <property type="match status" value="1"/>
</dbReference>
<dbReference type="Pfam" id="PF02521">
    <property type="entry name" value="HP_OMP_2"/>
    <property type="match status" value="1"/>
</dbReference>
<evidence type="ECO:0000256" key="1">
    <source>
        <dbReference type="SAM" id="SignalP"/>
    </source>
</evidence>